<dbReference type="InterPro" id="IPR039741">
    <property type="entry name" value="UDP-sugar_pyrophosphorylase"/>
</dbReference>
<comment type="pathway">
    <text evidence="1">Nucleotide-sugar biosynthesis; UDP-N-acetyl-alpha-D-glucosamine biosynthesis; UDP-N-acetyl-alpha-D-glucosamine from N-acetyl-alpha-D-glucosamine 1-phosphate: step 1/1.</text>
</comment>
<dbReference type="GO" id="GO:0003977">
    <property type="term" value="F:UDP-N-acetylglucosamine diphosphorylase activity"/>
    <property type="evidence" value="ECO:0007669"/>
    <property type="project" value="UniProtKB-EC"/>
</dbReference>
<dbReference type="InterPro" id="IPR029044">
    <property type="entry name" value="Nucleotide-diphossugar_trans"/>
</dbReference>
<dbReference type="PANTHER" id="PTHR11952:SF2">
    <property type="entry name" value="LD24639P"/>
    <property type="match status" value="1"/>
</dbReference>
<accession>A0A835YGW4</accession>
<dbReference type="OrthoDB" id="532420at2759"/>
<evidence type="ECO:0000256" key="1">
    <source>
        <dbReference type="ARBA" id="ARBA00005208"/>
    </source>
</evidence>
<dbReference type="InterPro" id="IPR002618">
    <property type="entry name" value="UDPGP_fam"/>
</dbReference>
<name>A0A835YGW4_9STRA</name>
<protein>
    <recommendedName>
        <fullName evidence="3">UDP-N-acetylglucosamine diphosphorylase</fullName>
        <ecNumber evidence="3">2.7.7.23</ecNumber>
    </recommendedName>
</protein>
<evidence type="ECO:0000256" key="2">
    <source>
        <dbReference type="ARBA" id="ARBA00010401"/>
    </source>
</evidence>
<dbReference type="EMBL" id="JAFCMP010000553">
    <property type="protein sequence ID" value="KAG5175142.1"/>
    <property type="molecule type" value="Genomic_DNA"/>
</dbReference>
<dbReference type="Gene3D" id="3.90.550.10">
    <property type="entry name" value="Spore Coat Polysaccharide Biosynthesis Protein SpsA, Chain A"/>
    <property type="match status" value="1"/>
</dbReference>
<dbReference type="SUPFAM" id="SSF53448">
    <property type="entry name" value="Nucleotide-diphospho-sugar transferases"/>
    <property type="match status" value="1"/>
</dbReference>
<keyword evidence="8" id="KW-1185">Reference proteome</keyword>
<organism evidence="7 8">
    <name type="scientific">Tribonema minus</name>
    <dbReference type="NCBI Taxonomy" id="303371"/>
    <lineage>
        <taxon>Eukaryota</taxon>
        <taxon>Sar</taxon>
        <taxon>Stramenopiles</taxon>
        <taxon>Ochrophyta</taxon>
        <taxon>PX clade</taxon>
        <taxon>Xanthophyceae</taxon>
        <taxon>Tribonematales</taxon>
        <taxon>Tribonemataceae</taxon>
        <taxon>Tribonema</taxon>
    </lineage>
</organism>
<sequence length="196" mass="19842">MPIRVTWARARAQGACTAHSCSQIPLPPVHSAHACSTPHILVPLSHPPSPLSPLSSCLSPFPCHLFPPPSPVPSLPFLSSPPRRPPFSPSLPPPPFTAQGTLPCVSAQGATILAGGARVATAPDGNGGVYTALAASGALRAMAQRGVRYVHAFSIDNALARPGDAAFVGACVGAGAQCGAQCIWKRDAGTGGLVVP</sequence>
<comment type="caution">
    <text evidence="7">The sequence shown here is derived from an EMBL/GenBank/DDBJ whole genome shotgun (WGS) entry which is preliminary data.</text>
</comment>
<dbReference type="PANTHER" id="PTHR11952">
    <property type="entry name" value="UDP- GLUCOSE PYROPHOSPHORYLASE"/>
    <property type="match status" value="1"/>
</dbReference>
<dbReference type="EC" id="2.7.7.23" evidence="3"/>
<evidence type="ECO:0000313" key="8">
    <source>
        <dbReference type="Proteomes" id="UP000664859"/>
    </source>
</evidence>
<evidence type="ECO:0000256" key="4">
    <source>
        <dbReference type="ARBA" id="ARBA00022679"/>
    </source>
</evidence>
<keyword evidence="5" id="KW-0548">Nucleotidyltransferase</keyword>
<gene>
    <name evidence="7" type="ORF">JKP88DRAFT_172711</name>
</gene>
<dbReference type="Proteomes" id="UP000664859">
    <property type="component" value="Unassembled WGS sequence"/>
</dbReference>
<evidence type="ECO:0000256" key="6">
    <source>
        <dbReference type="ARBA" id="ARBA00048493"/>
    </source>
</evidence>
<keyword evidence="4 7" id="KW-0808">Transferase</keyword>
<dbReference type="GO" id="GO:0006048">
    <property type="term" value="P:UDP-N-acetylglucosamine biosynthetic process"/>
    <property type="evidence" value="ECO:0007669"/>
    <property type="project" value="TreeGrafter"/>
</dbReference>
<comment type="catalytic activity">
    <reaction evidence="6">
        <text>N-acetyl-alpha-D-glucosamine 1-phosphate + UTP + H(+) = UDP-N-acetyl-alpha-D-glucosamine + diphosphate</text>
        <dbReference type="Rhea" id="RHEA:13509"/>
        <dbReference type="ChEBI" id="CHEBI:15378"/>
        <dbReference type="ChEBI" id="CHEBI:33019"/>
        <dbReference type="ChEBI" id="CHEBI:46398"/>
        <dbReference type="ChEBI" id="CHEBI:57705"/>
        <dbReference type="ChEBI" id="CHEBI:57776"/>
        <dbReference type="EC" id="2.7.7.23"/>
    </reaction>
</comment>
<dbReference type="AlphaFoldDB" id="A0A835YGW4"/>
<evidence type="ECO:0000256" key="3">
    <source>
        <dbReference type="ARBA" id="ARBA00012457"/>
    </source>
</evidence>
<evidence type="ECO:0000313" key="7">
    <source>
        <dbReference type="EMBL" id="KAG5175142.1"/>
    </source>
</evidence>
<dbReference type="Pfam" id="PF01704">
    <property type="entry name" value="UDPGP"/>
    <property type="match status" value="1"/>
</dbReference>
<evidence type="ECO:0000256" key="5">
    <source>
        <dbReference type="ARBA" id="ARBA00022695"/>
    </source>
</evidence>
<reference evidence="7" key="1">
    <citation type="submission" date="2021-02" db="EMBL/GenBank/DDBJ databases">
        <title>First Annotated Genome of the Yellow-green Alga Tribonema minus.</title>
        <authorList>
            <person name="Mahan K.M."/>
        </authorList>
    </citation>
    <scope>NUCLEOTIDE SEQUENCE</scope>
    <source>
        <strain evidence="7">UTEX B ZZ1240</strain>
    </source>
</reference>
<comment type="similarity">
    <text evidence="2">Belongs to the UDPGP type 1 family.</text>
</comment>
<proteinExistence type="inferred from homology"/>